<name>A0ABP6RA31_9MICC</name>
<feature type="transmembrane region" description="Helical" evidence="1">
    <location>
        <begin position="71"/>
        <end position="92"/>
    </location>
</feature>
<feature type="transmembrane region" description="Helical" evidence="1">
    <location>
        <begin position="200"/>
        <end position="219"/>
    </location>
</feature>
<dbReference type="InterPro" id="IPR000326">
    <property type="entry name" value="PAP2/HPO"/>
</dbReference>
<feature type="transmembrane region" description="Helical" evidence="1">
    <location>
        <begin position="276"/>
        <end position="301"/>
    </location>
</feature>
<evidence type="ECO:0000313" key="3">
    <source>
        <dbReference type="EMBL" id="GAA3278651.1"/>
    </source>
</evidence>
<evidence type="ECO:0000256" key="1">
    <source>
        <dbReference type="SAM" id="Phobius"/>
    </source>
</evidence>
<reference evidence="4" key="1">
    <citation type="journal article" date="2019" name="Int. J. Syst. Evol. Microbiol.">
        <title>The Global Catalogue of Microorganisms (GCM) 10K type strain sequencing project: providing services to taxonomists for standard genome sequencing and annotation.</title>
        <authorList>
            <consortium name="The Broad Institute Genomics Platform"/>
            <consortium name="The Broad Institute Genome Sequencing Center for Infectious Disease"/>
            <person name="Wu L."/>
            <person name="Ma J."/>
        </authorList>
    </citation>
    <scope>NUCLEOTIDE SEQUENCE [LARGE SCALE GENOMIC DNA]</scope>
    <source>
        <strain evidence="4">JCM 11483</strain>
    </source>
</reference>
<dbReference type="SUPFAM" id="SSF48317">
    <property type="entry name" value="Acid phosphatase/Vanadium-dependent haloperoxidase"/>
    <property type="match status" value="1"/>
</dbReference>
<proteinExistence type="predicted"/>
<dbReference type="Gene3D" id="1.20.144.10">
    <property type="entry name" value="Phosphatidic acid phosphatase type 2/haloperoxidase"/>
    <property type="match status" value="1"/>
</dbReference>
<comment type="caution">
    <text evidence="3">The sequence shown here is derived from an EMBL/GenBank/DDBJ whole genome shotgun (WGS) entry which is preliminary data.</text>
</comment>
<dbReference type="Proteomes" id="UP001501736">
    <property type="component" value="Unassembled WGS sequence"/>
</dbReference>
<feature type="transmembrane region" description="Helical" evidence="1">
    <location>
        <begin position="148"/>
        <end position="167"/>
    </location>
</feature>
<accession>A0ABP6RA31</accession>
<feature type="transmembrane region" description="Helical" evidence="1">
    <location>
        <begin position="16"/>
        <end position="37"/>
    </location>
</feature>
<dbReference type="Pfam" id="PF01569">
    <property type="entry name" value="PAP2"/>
    <property type="match status" value="1"/>
</dbReference>
<keyword evidence="1" id="KW-0472">Membrane</keyword>
<feature type="transmembrane region" description="Helical" evidence="1">
    <location>
        <begin position="97"/>
        <end position="117"/>
    </location>
</feature>
<protein>
    <recommendedName>
        <fullName evidence="2">Phosphatidic acid phosphatase type 2/haloperoxidase domain-containing protein</fullName>
    </recommendedName>
</protein>
<keyword evidence="4" id="KW-1185">Reference proteome</keyword>
<sequence length="333" mass="35533">MSDAHSPRPRTPARRTWLWAAGVVVCALVLLAVHEFFLRSTDGRWLEQALLESRYAAITVGPMQESTLFDLLSSVPLAVLALAGLIFVVTVLARRRFAAAGIALGTFLGANITTQAMKTLLVRHEPEGMPMSNAAMHEWWWAPDVTSFPSGHATLAAGAAVAVFLVVGPRQRPIVGLFTGLLAVVSGAAIFLTGHFASDIIAAYLVVAIWGLLGGWLVMRLGESWNTLTTEQHTPVGAGAGLAWFLGIILTAAALLAVLFAGGWDAIRQAAEDPSGWHWVAGTLLPVGPGMLLCGAGISFFDAETGRRHPGEPLRTTQQTYQVPPQFGHLYEA</sequence>
<dbReference type="InterPro" id="IPR036938">
    <property type="entry name" value="PAP2/HPO_sf"/>
</dbReference>
<feature type="domain" description="Phosphatidic acid phosphatase type 2/haloperoxidase" evidence="2">
    <location>
        <begin position="102"/>
        <end position="213"/>
    </location>
</feature>
<evidence type="ECO:0000313" key="4">
    <source>
        <dbReference type="Proteomes" id="UP001501736"/>
    </source>
</evidence>
<keyword evidence="1" id="KW-1133">Transmembrane helix</keyword>
<dbReference type="RefSeq" id="WP_344717223.1">
    <property type="nucleotide sequence ID" value="NZ_BAAAYG010000001.1"/>
</dbReference>
<keyword evidence="1" id="KW-0812">Transmembrane</keyword>
<evidence type="ECO:0000259" key="2">
    <source>
        <dbReference type="Pfam" id="PF01569"/>
    </source>
</evidence>
<dbReference type="EMBL" id="BAAAYG010000001">
    <property type="protein sequence ID" value="GAA3278651.1"/>
    <property type="molecule type" value="Genomic_DNA"/>
</dbReference>
<organism evidence="3 4">
    <name type="scientific">Nesterenkonia halobia</name>
    <dbReference type="NCBI Taxonomy" id="37922"/>
    <lineage>
        <taxon>Bacteria</taxon>
        <taxon>Bacillati</taxon>
        <taxon>Actinomycetota</taxon>
        <taxon>Actinomycetes</taxon>
        <taxon>Micrococcales</taxon>
        <taxon>Micrococcaceae</taxon>
        <taxon>Nesterenkonia</taxon>
    </lineage>
</organism>
<gene>
    <name evidence="3" type="ORF">GCM10020260_01000</name>
</gene>
<feature type="transmembrane region" description="Helical" evidence="1">
    <location>
        <begin position="174"/>
        <end position="194"/>
    </location>
</feature>
<feature type="transmembrane region" description="Helical" evidence="1">
    <location>
        <begin position="240"/>
        <end position="264"/>
    </location>
</feature>